<name>A0AA46DBT2_9BURK</name>
<dbReference type="Proteomes" id="UP000294772">
    <property type="component" value="Unassembled WGS sequence"/>
</dbReference>
<dbReference type="Gene3D" id="3.90.550.10">
    <property type="entry name" value="Spore Coat Polysaccharide Biosynthesis Protein SpsA, Chain A"/>
    <property type="match status" value="1"/>
</dbReference>
<dbReference type="GO" id="GO:0016740">
    <property type="term" value="F:transferase activity"/>
    <property type="evidence" value="ECO:0007669"/>
    <property type="project" value="UniProtKB-KW"/>
</dbReference>
<dbReference type="PANTHER" id="PTHR43685">
    <property type="entry name" value="GLYCOSYLTRANSFERASE"/>
    <property type="match status" value="1"/>
</dbReference>
<dbReference type="RefSeq" id="WP_132765752.1">
    <property type="nucleotide sequence ID" value="NZ_CP110416.1"/>
</dbReference>
<dbReference type="InterPro" id="IPR029044">
    <property type="entry name" value="Nucleotide-diphossugar_trans"/>
</dbReference>
<protein>
    <submittedName>
        <fullName evidence="2">Glycosyl transferase family 2</fullName>
    </submittedName>
</protein>
<feature type="domain" description="Glycosyltransferase 2-like" evidence="1">
    <location>
        <begin position="215"/>
        <end position="342"/>
    </location>
</feature>
<proteinExistence type="predicted"/>
<evidence type="ECO:0000259" key="1">
    <source>
        <dbReference type="Pfam" id="PF00535"/>
    </source>
</evidence>
<dbReference type="InterPro" id="IPR001173">
    <property type="entry name" value="Glyco_trans_2-like"/>
</dbReference>
<reference evidence="2 3" key="1">
    <citation type="submission" date="2019-03" db="EMBL/GenBank/DDBJ databases">
        <title>Genomic Encyclopedia of Type Strains, Phase IV (KMG-IV): sequencing the most valuable type-strain genomes for metagenomic binning, comparative biology and taxonomic classification.</title>
        <authorList>
            <person name="Goeker M."/>
        </authorList>
    </citation>
    <scope>NUCLEOTIDE SEQUENCE [LARGE SCALE GENOMIC DNA]</scope>
    <source>
        <strain evidence="2 3">DSM 15264</strain>
    </source>
</reference>
<sequence length="512" mass="56199">MLNGLPFLWHCLKSDFARALALAAPWTERPKTDPELWAMYRLGMYASVAQAHPGRLGWRGAFAKAVSHAACGEVEQSREAQARFLQQRAAAIHQATLADALVPFLPADALQLIEGLRHVRPALRVATLLRNGETAAARELLAGLPDLAFRMQPELHLFWSNAYGGNPQAQLERLNAFLARHGVAPLRLLDPARPPSPVNVVPAHPPAPVDGPLVSILMTTFRTGRRATTAIESVLAQSYRNLELIVVDDASDDETPALVEALASRDSRLQFIRLPHNVGTYVAKTIGLGCARGEFVTCHDSDDWSHPEKIARQVAPLLKDDGLVCTVSNWVRMQDDGLYYARPVHPLMRLNPSSPLFRRGRVLRDAGAWDAVRTGADSEFLARLKLVFGRRAVRKVALPLALGSHRPDSLMTAATTGYSETGISPQRLAYWEAWSRWHIESLAAGRAPFMPDMLTTARQRPFSAPDRLPVPPDAVEACCDFMRHCLRDTGGWADATAGRAVHTVSVDLADPA</sequence>
<dbReference type="CDD" id="cd00761">
    <property type="entry name" value="Glyco_tranf_GTA_type"/>
    <property type="match status" value="1"/>
</dbReference>
<comment type="caution">
    <text evidence="2">The sequence shown here is derived from an EMBL/GenBank/DDBJ whole genome shotgun (WGS) entry which is preliminary data.</text>
</comment>
<accession>A0AA46DBT2</accession>
<gene>
    <name evidence="2" type="ORF">EV676_1082</name>
</gene>
<organism evidence="2 3">
    <name type="scientific">Caldimonas thermodepolymerans</name>
    <dbReference type="NCBI Taxonomy" id="215580"/>
    <lineage>
        <taxon>Bacteria</taxon>
        <taxon>Pseudomonadati</taxon>
        <taxon>Pseudomonadota</taxon>
        <taxon>Betaproteobacteria</taxon>
        <taxon>Burkholderiales</taxon>
        <taxon>Sphaerotilaceae</taxon>
        <taxon>Caldimonas</taxon>
    </lineage>
</organism>
<evidence type="ECO:0000313" key="3">
    <source>
        <dbReference type="Proteomes" id="UP000294772"/>
    </source>
</evidence>
<evidence type="ECO:0000313" key="2">
    <source>
        <dbReference type="EMBL" id="TCP05769.1"/>
    </source>
</evidence>
<dbReference type="EMBL" id="SLXF01000008">
    <property type="protein sequence ID" value="TCP05769.1"/>
    <property type="molecule type" value="Genomic_DNA"/>
</dbReference>
<dbReference type="Pfam" id="PF00535">
    <property type="entry name" value="Glycos_transf_2"/>
    <property type="match status" value="1"/>
</dbReference>
<dbReference type="SUPFAM" id="SSF53448">
    <property type="entry name" value="Nucleotide-diphospho-sugar transferases"/>
    <property type="match status" value="1"/>
</dbReference>
<dbReference type="AlphaFoldDB" id="A0AA46DBT2"/>
<keyword evidence="2" id="KW-0808">Transferase</keyword>
<dbReference type="PANTHER" id="PTHR43685:SF2">
    <property type="entry name" value="GLYCOSYLTRANSFERASE 2-LIKE DOMAIN-CONTAINING PROTEIN"/>
    <property type="match status" value="1"/>
</dbReference>
<dbReference type="InterPro" id="IPR050834">
    <property type="entry name" value="Glycosyltransf_2"/>
</dbReference>